<dbReference type="AlphaFoldDB" id="A0A2N3HV67"/>
<sequence length="411" mass="47433">MSDNTIQMVEKENPPRKKEEFSKLTITVNINGEPKNDKTCKSASLKMPKPLVKKVEGPFNEQGKLVKEMIEGQEYIFKATEFQKSTLTPIKHIWWAEKIDDGDIVDLEYKRDENPYLDEEKVLCFKYKVKKAEKIRIYAYVASPAEKVSVEVPVISFPFYLDRYKKAGFNEKGTAIANDLCYGDGIHLDTGHSIYSIEEIKSLSSLFSIQLKSTEKSLWVDFNSMVKTVFSVGEMEVVAGGMINHFRRNTGEEYSNSILTKHIIEHPSFHRFCTSMEDLIKERVNKNSSINDIRFSENNESKTNDPRYYDAPYGHPRFNTLKDTFNGGLTICMNDTWAYEVIITEAQINGGSLHVKYKVELYDHFGLDKPDMEKVYKFGAGFRAWFVLQHVRNYKPFITKVSFEKSIVVEL</sequence>
<comment type="caution">
    <text evidence="1">The sequence shown here is derived from an EMBL/GenBank/DDBJ whole genome shotgun (WGS) entry which is preliminary data.</text>
</comment>
<dbReference type="RefSeq" id="WP_101261993.1">
    <property type="nucleotide sequence ID" value="NZ_MVDD01000010.1"/>
</dbReference>
<accession>A0A2N3HV67</accession>
<dbReference type="Pfam" id="PF11692">
    <property type="entry name" value="DUF3289"/>
    <property type="match status" value="1"/>
</dbReference>
<dbReference type="OrthoDB" id="612868at2"/>
<dbReference type="InterPro" id="IPR017483">
    <property type="entry name" value="CHP03034"/>
</dbReference>
<keyword evidence="2" id="KW-1185">Reference proteome</keyword>
<evidence type="ECO:0000313" key="1">
    <source>
        <dbReference type="EMBL" id="PKQ61965.1"/>
    </source>
</evidence>
<gene>
    <name evidence="1" type="ORF">BZG02_13575</name>
</gene>
<reference evidence="1 2" key="1">
    <citation type="journal article" date="2017" name="Front. Microbiol.">
        <title>Labilibaculum manganireducens gen. nov., sp. nov. and Labilibaculum filiforme sp. nov., Novel Bacteroidetes Isolated from Subsurface Sediments of the Baltic Sea.</title>
        <authorList>
            <person name="Vandieken V."/>
            <person name="Marshall I.P."/>
            <person name="Niemann H."/>
            <person name="Engelen B."/>
            <person name="Cypionka H."/>
        </authorList>
    </citation>
    <scope>NUCLEOTIDE SEQUENCE [LARGE SCALE GENOMIC DNA]</scope>
    <source>
        <strain evidence="1 2">59.16B</strain>
    </source>
</reference>
<dbReference type="EMBL" id="MVDD01000010">
    <property type="protein sequence ID" value="PKQ61965.1"/>
    <property type="molecule type" value="Genomic_DNA"/>
</dbReference>
<protein>
    <recommendedName>
        <fullName evidence="3">DUF3289 family protein</fullName>
    </recommendedName>
</protein>
<evidence type="ECO:0000313" key="2">
    <source>
        <dbReference type="Proteomes" id="UP000233535"/>
    </source>
</evidence>
<name>A0A2N3HV67_9BACT</name>
<evidence type="ECO:0008006" key="3">
    <source>
        <dbReference type="Google" id="ProtNLM"/>
    </source>
</evidence>
<dbReference type="Proteomes" id="UP000233535">
    <property type="component" value="Unassembled WGS sequence"/>
</dbReference>
<organism evidence="1 2">
    <name type="scientific">Labilibaculum filiforme</name>
    <dbReference type="NCBI Taxonomy" id="1940526"/>
    <lineage>
        <taxon>Bacteria</taxon>
        <taxon>Pseudomonadati</taxon>
        <taxon>Bacteroidota</taxon>
        <taxon>Bacteroidia</taxon>
        <taxon>Marinilabiliales</taxon>
        <taxon>Marinifilaceae</taxon>
        <taxon>Labilibaculum</taxon>
    </lineage>
</organism>
<proteinExistence type="predicted"/>